<sequence>MNLFTKSRSRSIVFLLAAVLIGGAIAMMTTRPASFHPTHQLRVGSEHAYEFFAPASDLQCEVSHSPALGTYAYCQSVSTNRSIHMEEDGTWKLCDSGSCLGNPGLGTGFLKAGTRVIDGPLTCDLAVDTVSCYNQDKRGFVMWRTSVASYR</sequence>
<dbReference type="EMBL" id="CAFAAB010000018">
    <property type="protein sequence ID" value="CAB4777267.1"/>
    <property type="molecule type" value="Genomic_DNA"/>
</dbReference>
<dbReference type="AlphaFoldDB" id="A0A6J6W3A3"/>
<gene>
    <name evidence="1" type="ORF">UFOPK2958_00278</name>
</gene>
<evidence type="ECO:0000313" key="1">
    <source>
        <dbReference type="EMBL" id="CAB4777267.1"/>
    </source>
</evidence>
<name>A0A6J6W3A3_9ZZZZ</name>
<organism evidence="1">
    <name type="scientific">freshwater metagenome</name>
    <dbReference type="NCBI Taxonomy" id="449393"/>
    <lineage>
        <taxon>unclassified sequences</taxon>
        <taxon>metagenomes</taxon>
        <taxon>ecological metagenomes</taxon>
    </lineage>
</organism>
<protein>
    <submittedName>
        <fullName evidence="1">Unannotated protein</fullName>
    </submittedName>
</protein>
<accession>A0A6J6W3A3</accession>
<reference evidence="1" key="1">
    <citation type="submission" date="2020-05" db="EMBL/GenBank/DDBJ databases">
        <authorList>
            <person name="Chiriac C."/>
            <person name="Salcher M."/>
            <person name="Ghai R."/>
            <person name="Kavagutti S V."/>
        </authorList>
    </citation>
    <scope>NUCLEOTIDE SEQUENCE</scope>
</reference>
<proteinExistence type="predicted"/>